<dbReference type="InterPro" id="IPR051298">
    <property type="entry name" value="Heme_transport/Cell_adhesion"/>
</dbReference>
<evidence type="ECO:0000256" key="3">
    <source>
        <dbReference type="ARBA" id="ARBA00022729"/>
    </source>
</evidence>
<dbReference type="SUPFAM" id="SSF50923">
    <property type="entry name" value="Hemopexin-like domain"/>
    <property type="match status" value="2"/>
</dbReference>
<feature type="repeat" description="Hemopexin" evidence="7">
    <location>
        <begin position="296"/>
        <end position="343"/>
    </location>
</feature>
<name>E7CQ99_LEUER</name>
<keyword evidence="3 8" id="KW-0732">Signal</keyword>
<dbReference type="AlphaFoldDB" id="E7CQ99"/>
<feature type="repeat" description="Hemopexin" evidence="7">
    <location>
        <begin position="88"/>
        <end position="137"/>
    </location>
</feature>
<dbReference type="Gene3D" id="2.110.10.10">
    <property type="entry name" value="Hemopexin-like domain"/>
    <property type="match status" value="2"/>
</dbReference>
<keyword evidence="4" id="KW-0677">Repeat</keyword>
<feature type="repeat" description="Hemopexin" evidence="7">
    <location>
        <begin position="250"/>
        <end position="295"/>
    </location>
</feature>
<evidence type="ECO:0000256" key="6">
    <source>
        <dbReference type="ARBA" id="ARBA00023180"/>
    </source>
</evidence>
<reference evidence="9" key="1">
    <citation type="journal article" date="2010" name="Mol. Immunol.">
        <title>Emergence of the acute-phase protein hemopexin in jawed vertebrates.</title>
        <authorList>
            <person name="Dooley H."/>
            <person name="Buckingham E.B."/>
            <person name="Criscitiello M.F."/>
            <person name="Flajnik M.F."/>
        </authorList>
    </citation>
    <scope>NUCLEOTIDE SEQUENCE</scope>
</reference>
<dbReference type="SMART" id="SM00120">
    <property type="entry name" value="HX"/>
    <property type="match status" value="5"/>
</dbReference>
<accession>E7CQ99</accession>
<dbReference type="PANTHER" id="PTHR22917">
    <property type="entry name" value="HEMOPEXIN DOMAIN-CONTAINING PROTEIN"/>
    <property type="match status" value="1"/>
</dbReference>
<protein>
    <submittedName>
        <fullName evidence="9">Hemopexin</fullName>
    </submittedName>
</protein>
<organism evidence="9">
    <name type="scientific">Leucoraja erinaceus</name>
    <name type="common">Little skate</name>
    <name type="synonym">Raja erinacea</name>
    <dbReference type="NCBI Taxonomy" id="7782"/>
    <lineage>
        <taxon>Eukaryota</taxon>
        <taxon>Metazoa</taxon>
        <taxon>Chordata</taxon>
        <taxon>Craniata</taxon>
        <taxon>Vertebrata</taxon>
        <taxon>Chondrichthyes</taxon>
        <taxon>Elasmobranchii</taxon>
        <taxon>Batoidea</taxon>
        <taxon>Rajiformes</taxon>
        <taxon>Rajidae</taxon>
        <taxon>Leucoraja</taxon>
    </lineage>
</organism>
<dbReference type="GO" id="GO:0005615">
    <property type="term" value="C:extracellular space"/>
    <property type="evidence" value="ECO:0007669"/>
    <property type="project" value="TreeGrafter"/>
</dbReference>
<dbReference type="PROSITE" id="PS51642">
    <property type="entry name" value="HEMOPEXIN_2"/>
    <property type="match status" value="4"/>
</dbReference>
<feature type="repeat" description="Hemopexin" evidence="7">
    <location>
        <begin position="183"/>
        <end position="229"/>
    </location>
</feature>
<dbReference type="EMBL" id="HM347594">
    <property type="protein sequence ID" value="ADU15818.1"/>
    <property type="molecule type" value="mRNA"/>
</dbReference>
<keyword evidence="6" id="KW-0325">Glycoprotein</keyword>
<dbReference type="InterPro" id="IPR018487">
    <property type="entry name" value="Hemopexin-like_repeat"/>
</dbReference>
<evidence type="ECO:0000256" key="8">
    <source>
        <dbReference type="SAM" id="SignalP"/>
    </source>
</evidence>
<dbReference type="InterPro" id="IPR000585">
    <property type="entry name" value="Hemopexin-like_dom"/>
</dbReference>
<keyword evidence="2" id="KW-0964">Secreted</keyword>
<feature type="chain" id="PRO_5003218372" evidence="8">
    <location>
        <begin position="20"/>
        <end position="437"/>
    </location>
</feature>
<evidence type="ECO:0000256" key="1">
    <source>
        <dbReference type="ARBA" id="ARBA00004613"/>
    </source>
</evidence>
<proteinExistence type="evidence at transcript level"/>
<evidence type="ECO:0000256" key="7">
    <source>
        <dbReference type="PROSITE-ProRule" id="PRU01011"/>
    </source>
</evidence>
<dbReference type="InterPro" id="IPR018486">
    <property type="entry name" value="Hemopexin_CS"/>
</dbReference>
<dbReference type="PANTHER" id="PTHR22917:SF9">
    <property type="entry name" value="HEMOPEXIN"/>
    <property type="match status" value="1"/>
</dbReference>
<sequence length="437" mass="48714">MKSLLGGVWLLGALNIAAAFPLGKNITQHEMDRQEPVVPGLPDRCDGLGFDAITLDEQGVTNYFKDGWVWAGHRGPARPISGAWAQVPTPLDAAFRLHRTSGDRHDHVFIFKGERVWQFHGAVSVGNFLIRDLFPGVPDAPDGAVECPKGDCAEDSVLIIKGNTMYTLDLSTNTVKSRQWEAVRDCTALSRWLDRYYCFQGTLFTRFHPVTGAVEPVYPKDARDYFMVCPGRGHASRNSSIDRRVFSRCSDVPYDAFDHDALGRMYAFRGDWYFRVDAQRDGWHPWPLSSSWPGLHGPVDAVFSWDNKMYFIKGQQLFIYKAVARYNLIHGYPRPLSDELGITDTVDAAFICPGSSLLHLITGNRMRAVNLDESPRTPQLETRIPQLRLDGAMCDGDGVWLVAGGRFYQYPSPAAITAPDSSPTTGSVTERFMGCGN</sequence>
<evidence type="ECO:0000256" key="4">
    <source>
        <dbReference type="ARBA" id="ARBA00022737"/>
    </source>
</evidence>
<evidence type="ECO:0000256" key="5">
    <source>
        <dbReference type="ARBA" id="ARBA00023157"/>
    </source>
</evidence>
<feature type="signal peptide" evidence="8">
    <location>
        <begin position="1"/>
        <end position="19"/>
    </location>
</feature>
<evidence type="ECO:0000313" key="9">
    <source>
        <dbReference type="EMBL" id="ADU15818.1"/>
    </source>
</evidence>
<keyword evidence="5" id="KW-1015">Disulfide bond</keyword>
<dbReference type="InterPro" id="IPR036375">
    <property type="entry name" value="Hemopexin-like_dom_sf"/>
</dbReference>
<dbReference type="Pfam" id="PF00045">
    <property type="entry name" value="Hemopexin"/>
    <property type="match status" value="4"/>
</dbReference>
<comment type="subcellular location">
    <subcellularLocation>
        <location evidence="1">Secreted</location>
    </subcellularLocation>
</comment>
<dbReference type="PROSITE" id="PS00024">
    <property type="entry name" value="HEMOPEXIN"/>
    <property type="match status" value="1"/>
</dbReference>
<dbReference type="CDD" id="cd00094">
    <property type="entry name" value="HX"/>
    <property type="match status" value="1"/>
</dbReference>
<evidence type="ECO:0000256" key="2">
    <source>
        <dbReference type="ARBA" id="ARBA00022525"/>
    </source>
</evidence>